<feature type="region of interest" description="Disordered" evidence="1">
    <location>
        <begin position="1"/>
        <end position="34"/>
    </location>
</feature>
<reference evidence="2 3" key="1">
    <citation type="submission" date="2024-02" db="EMBL/GenBank/DDBJ databases">
        <authorList>
            <person name="Chen Y."/>
            <person name="Shah S."/>
            <person name="Dougan E. K."/>
            <person name="Thang M."/>
            <person name="Chan C."/>
        </authorList>
    </citation>
    <scope>NUCLEOTIDE SEQUENCE [LARGE SCALE GENOMIC DNA]</scope>
</reference>
<dbReference type="EMBL" id="CAXAMN010016668">
    <property type="protein sequence ID" value="CAK9048746.1"/>
    <property type="molecule type" value="Genomic_DNA"/>
</dbReference>
<sequence>MRRRGRFGGFRRFGASPAPFESPATPTTSSGRSKRERRIYDLFFQPGSHEVLYETLKLFADRSDARAAVNALCSLARLDNQRLEQVTKPGQRPARGSGNFTSKLALEAEAALCQRLERLLEQRESLPPLFVANFLWSVAKVAAREPFACLVERICHRAATETPKFTARDLSTALWALAVLVADTPHRNVADTCALPGFLSQRLCLLAGCQWEPRAAPCASDRELKTFDLTQSLWAAAKLANQGVPGMAKLMLELVKAALGEASIFECHSISVSLWALGLSEELHPLDEVQRFAHELAAAGQLLAFKMNSQMLANCAWGAARVAVKDVAFYEAMATTGLERRKKAETTVLDQHIFNLAYSFVKAEVSDASACRQFLLRTAEDGRPGGRMEQMAHYHLSGLIRVLAKAFTPDTLFEKKVLSRGLASDGMDKVPQDLAVPPSVVTAVRTALSRVAAQHDSETFTPKDLSWCVWSGARCLLSDAVLLLLPKTLERLATSAEAELTAQDFGSVLWSIAAAELGRPQLPELRPFLSRAHASMVTGLTGEGDLPVTNLCNAVWAVAKADLRPSHTLLELAIRAVSEAGGSGDTVATLRRNALIVAIARVCTLHPVSFRCAAFVQLVYEDVLRHFDDATSESAISIDAEHLAWLRLGLVYLPSFRSQLKRPPRSFPEHLNQYRRIGATVSDLQQRVATTLRYLKVRHILPEALVEGGLCFGQTGGRGDDHCLRAGAGTSWAKPTGPKQMMTELSTLATVNPMPLGSSLTTQGPGLQMEAFAGELGVQLLQRRWAEVLAVVEGECSGAGTWFKAEKHTMFLVHLAFIFASEGRSCFQRAQFHAEAYDILLNEQHDLTTFEGVVELMRMVLGVRSDLRLVIEQPSSSFAFKLPPMIAVSKMWGLCLG</sequence>
<dbReference type="Proteomes" id="UP001642484">
    <property type="component" value="Unassembled WGS sequence"/>
</dbReference>
<organism evidence="2 3">
    <name type="scientific">Durusdinium trenchii</name>
    <dbReference type="NCBI Taxonomy" id="1381693"/>
    <lineage>
        <taxon>Eukaryota</taxon>
        <taxon>Sar</taxon>
        <taxon>Alveolata</taxon>
        <taxon>Dinophyceae</taxon>
        <taxon>Suessiales</taxon>
        <taxon>Symbiodiniaceae</taxon>
        <taxon>Durusdinium</taxon>
    </lineage>
</organism>
<name>A0ABP0MB77_9DINO</name>
<comment type="caution">
    <text evidence="2">The sequence shown here is derived from an EMBL/GenBank/DDBJ whole genome shotgun (WGS) entry which is preliminary data.</text>
</comment>
<evidence type="ECO:0000256" key="1">
    <source>
        <dbReference type="SAM" id="MobiDB-lite"/>
    </source>
</evidence>
<evidence type="ECO:0000313" key="3">
    <source>
        <dbReference type="Proteomes" id="UP001642484"/>
    </source>
</evidence>
<proteinExistence type="predicted"/>
<accession>A0ABP0MB77</accession>
<keyword evidence="3" id="KW-1185">Reference proteome</keyword>
<gene>
    <name evidence="2" type="ORF">CCMP2556_LOCUS25066</name>
</gene>
<protein>
    <submittedName>
        <fullName evidence="2">Uncharacterized protein</fullName>
    </submittedName>
</protein>
<evidence type="ECO:0000313" key="2">
    <source>
        <dbReference type="EMBL" id="CAK9048746.1"/>
    </source>
</evidence>